<feature type="transmembrane region" description="Helical" evidence="1">
    <location>
        <begin position="12"/>
        <end position="30"/>
    </location>
</feature>
<evidence type="ECO:0000256" key="1">
    <source>
        <dbReference type="SAM" id="Phobius"/>
    </source>
</evidence>
<protein>
    <submittedName>
        <fullName evidence="2">Uncharacterized protein</fullName>
    </submittedName>
</protein>
<dbReference type="Proteomes" id="UP000663722">
    <property type="component" value="Chromosome"/>
</dbReference>
<sequence>MPDTHLSAIKFLLFLGGLVIFLIFELITPYRPSTISKLRRWIINLFMAGFNSIVINILFAASQITTQPPAFISENLLFLLSLSCPLSFFSDLIL</sequence>
<keyword evidence="1" id="KW-1133">Transmembrane helix</keyword>
<name>A0A975GRP1_9BACT</name>
<dbReference type="EMBL" id="CP061800">
    <property type="protein sequence ID" value="QTA91125.1"/>
    <property type="molecule type" value="Genomic_DNA"/>
</dbReference>
<proteinExistence type="predicted"/>
<keyword evidence="1" id="KW-0472">Membrane</keyword>
<accession>A0A975GRP1</accession>
<dbReference type="KEGG" id="dmm:dnm_071900"/>
<gene>
    <name evidence="2" type="ORF">dnm_071900</name>
</gene>
<organism evidence="2 3">
    <name type="scientific">Desulfonema magnum</name>
    <dbReference type="NCBI Taxonomy" id="45655"/>
    <lineage>
        <taxon>Bacteria</taxon>
        <taxon>Pseudomonadati</taxon>
        <taxon>Thermodesulfobacteriota</taxon>
        <taxon>Desulfobacteria</taxon>
        <taxon>Desulfobacterales</taxon>
        <taxon>Desulfococcaceae</taxon>
        <taxon>Desulfonema</taxon>
    </lineage>
</organism>
<feature type="transmembrane region" description="Helical" evidence="1">
    <location>
        <begin position="42"/>
        <end position="64"/>
    </location>
</feature>
<dbReference type="AlphaFoldDB" id="A0A975GRP1"/>
<keyword evidence="1" id="KW-0812">Transmembrane</keyword>
<reference evidence="2" key="1">
    <citation type="journal article" date="2021" name="Microb. Physiol.">
        <title>Proteogenomic Insights into the Physiology of Marine, Sulfate-Reducing, Filamentous Desulfonema limicola and Desulfonema magnum.</title>
        <authorList>
            <person name="Schnaars V."/>
            <person name="Wohlbrand L."/>
            <person name="Scheve S."/>
            <person name="Hinrichs C."/>
            <person name="Reinhardt R."/>
            <person name="Rabus R."/>
        </authorList>
    </citation>
    <scope>NUCLEOTIDE SEQUENCE</scope>
    <source>
        <strain evidence="2">4be13</strain>
    </source>
</reference>
<keyword evidence="3" id="KW-1185">Reference proteome</keyword>
<evidence type="ECO:0000313" key="2">
    <source>
        <dbReference type="EMBL" id="QTA91125.1"/>
    </source>
</evidence>
<evidence type="ECO:0000313" key="3">
    <source>
        <dbReference type="Proteomes" id="UP000663722"/>
    </source>
</evidence>